<evidence type="ECO:0000313" key="2">
    <source>
        <dbReference type="EMBL" id="CAA9449098.1"/>
    </source>
</evidence>
<gene>
    <name evidence="2" type="ORF">AVDCRST_MAG14-708</name>
</gene>
<sequence>GCISRNSPYRSGAHRWCVGEDSHAGAGPGGSSVDHRHRHRRLFHWMVDRLQPFGAGKSQLDRSSRLHLSGHFGVHYPPGLVQADHTPDRI</sequence>
<name>A0A6J4QVK8_9ACTN</name>
<proteinExistence type="predicted"/>
<dbReference type="EMBL" id="CADCVG010000031">
    <property type="protein sequence ID" value="CAA9449098.1"/>
    <property type="molecule type" value="Genomic_DNA"/>
</dbReference>
<organism evidence="2">
    <name type="scientific">uncultured Rubrobacteraceae bacterium</name>
    <dbReference type="NCBI Taxonomy" id="349277"/>
    <lineage>
        <taxon>Bacteria</taxon>
        <taxon>Bacillati</taxon>
        <taxon>Actinomycetota</taxon>
        <taxon>Rubrobacteria</taxon>
        <taxon>Rubrobacterales</taxon>
        <taxon>Rubrobacteraceae</taxon>
        <taxon>environmental samples</taxon>
    </lineage>
</organism>
<accession>A0A6J4QVK8</accession>
<protein>
    <submittedName>
        <fullName evidence="2">Uncharacterized protein</fullName>
    </submittedName>
</protein>
<reference evidence="2" key="1">
    <citation type="submission" date="2020-02" db="EMBL/GenBank/DDBJ databases">
        <authorList>
            <person name="Meier V. D."/>
        </authorList>
    </citation>
    <scope>NUCLEOTIDE SEQUENCE</scope>
    <source>
        <strain evidence="2">AVDCRST_MAG14</strain>
    </source>
</reference>
<feature type="non-terminal residue" evidence="2">
    <location>
        <position position="1"/>
    </location>
</feature>
<feature type="non-terminal residue" evidence="2">
    <location>
        <position position="90"/>
    </location>
</feature>
<feature type="region of interest" description="Disordered" evidence="1">
    <location>
        <begin position="1"/>
        <end position="35"/>
    </location>
</feature>
<dbReference type="AlphaFoldDB" id="A0A6J4QVK8"/>
<evidence type="ECO:0000256" key="1">
    <source>
        <dbReference type="SAM" id="MobiDB-lite"/>
    </source>
</evidence>